<proteinExistence type="predicted"/>
<dbReference type="AlphaFoldDB" id="A0A0V0S577"/>
<dbReference type="InterPro" id="IPR052617">
    <property type="entry name" value="Huntingtin-int_K"/>
</dbReference>
<sequence>MDEDDGEKYNQPKKAQVHKYDSGAADLQKVTDYEEEKEIPSQITQSAVTNILDTSKTKLNEPGEGTTIVIKKEDVELLINEMELTKCTAEKTLRKYQGDVKKALIAMLTT</sequence>
<gene>
    <name evidence="3" type="primary">Hypk</name>
    <name evidence="3" type="ORF">T07_9657</name>
</gene>
<dbReference type="GO" id="GO:0043066">
    <property type="term" value="P:negative regulation of apoptotic process"/>
    <property type="evidence" value="ECO:0007669"/>
    <property type="project" value="TreeGrafter"/>
</dbReference>
<reference evidence="3 4" key="1">
    <citation type="submission" date="2015-01" db="EMBL/GenBank/DDBJ databases">
        <title>Evolution of Trichinella species and genotypes.</title>
        <authorList>
            <person name="Korhonen P.K."/>
            <person name="Edoardo P."/>
            <person name="Giuseppe L.R."/>
            <person name="Gasser R.B."/>
        </authorList>
    </citation>
    <scope>NUCLEOTIDE SEQUENCE [LARGE SCALE GENOMIC DNA]</scope>
    <source>
        <strain evidence="3">ISS37</strain>
    </source>
</reference>
<dbReference type="EMBL" id="JYDL01000035">
    <property type="protein sequence ID" value="KRX21917.1"/>
    <property type="molecule type" value="Genomic_DNA"/>
</dbReference>
<accession>A0A0V0S577</accession>
<dbReference type="CDD" id="cd14361">
    <property type="entry name" value="UBA_HYPK"/>
    <property type="match status" value="1"/>
</dbReference>
<dbReference type="STRING" id="6336.A0A0V0S577"/>
<dbReference type="GO" id="GO:0050821">
    <property type="term" value="P:protein stabilization"/>
    <property type="evidence" value="ECO:0007669"/>
    <property type="project" value="TreeGrafter"/>
</dbReference>
<feature type="domain" description="Nascent polypeptide-associated complex subunit alpha-like UBA" evidence="2">
    <location>
        <begin position="68"/>
        <end position="108"/>
    </location>
</feature>
<dbReference type="OrthoDB" id="285219at2759"/>
<dbReference type="Proteomes" id="UP000054630">
    <property type="component" value="Unassembled WGS sequence"/>
</dbReference>
<dbReference type="InterPro" id="IPR044034">
    <property type="entry name" value="NAC-like_UBA"/>
</dbReference>
<protein>
    <submittedName>
        <fullName evidence="3">Huntingtin-interacting protein K</fullName>
    </submittedName>
</protein>
<dbReference type="Gene3D" id="1.10.8.10">
    <property type="entry name" value="DNA helicase RuvA subunit, C-terminal domain"/>
    <property type="match status" value="1"/>
</dbReference>
<evidence type="ECO:0000256" key="1">
    <source>
        <dbReference type="SAM" id="MobiDB-lite"/>
    </source>
</evidence>
<organism evidence="3 4">
    <name type="scientific">Trichinella nelsoni</name>
    <dbReference type="NCBI Taxonomy" id="6336"/>
    <lineage>
        <taxon>Eukaryota</taxon>
        <taxon>Metazoa</taxon>
        <taxon>Ecdysozoa</taxon>
        <taxon>Nematoda</taxon>
        <taxon>Enoplea</taxon>
        <taxon>Dorylaimia</taxon>
        <taxon>Trichinellida</taxon>
        <taxon>Trichinellidae</taxon>
        <taxon>Trichinella</taxon>
    </lineage>
</organism>
<dbReference type="PANTHER" id="PTHR31184">
    <property type="entry name" value="HUNTINGTIN-INTERACTING PROTEIN K FAMILY MEMBER"/>
    <property type="match status" value="1"/>
</dbReference>
<dbReference type="InterPro" id="IPR038922">
    <property type="entry name" value="HYPK_UBA"/>
</dbReference>
<evidence type="ECO:0000313" key="3">
    <source>
        <dbReference type="EMBL" id="KRX21917.1"/>
    </source>
</evidence>
<name>A0A0V0S577_9BILA</name>
<dbReference type="PANTHER" id="PTHR31184:SF2">
    <property type="entry name" value="HUNTINGTIN-INTERACTING PROTEIN K"/>
    <property type="match status" value="1"/>
</dbReference>
<comment type="caution">
    <text evidence="3">The sequence shown here is derived from an EMBL/GenBank/DDBJ whole genome shotgun (WGS) entry which is preliminary data.</text>
</comment>
<evidence type="ECO:0000313" key="4">
    <source>
        <dbReference type="Proteomes" id="UP000054630"/>
    </source>
</evidence>
<feature type="region of interest" description="Disordered" evidence="1">
    <location>
        <begin position="1"/>
        <end position="21"/>
    </location>
</feature>
<evidence type="ECO:0000259" key="2">
    <source>
        <dbReference type="Pfam" id="PF19026"/>
    </source>
</evidence>
<dbReference type="Pfam" id="PF19026">
    <property type="entry name" value="UBA_HYPK"/>
    <property type="match status" value="1"/>
</dbReference>
<feature type="non-terminal residue" evidence="3">
    <location>
        <position position="110"/>
    </location>
</feature>
<keyword evidence="4" id="KW-1185">Reference proteome</keyword>